<gene>
    <name evidence="2" type="ORF">LJD61_17510</name>
</gene>
<protein>
    <submittedName>
        <fullName evidence="2">Uncharacterized protein</fullName>
    </submittedName>
</protein>
<evidence type="ECO:0000256" key="1">
    <source>
        <dbReference type="SAM" id="Phobius"/>
    </source>
</evidence>
<dbReference type="RefSeq" id="WP_255228855.1">
    <property type="nucleotide sequence ID" value="NZ_JAJEKE010000021.1"/>
</dbReference>
<keyword evidence="1" id="KW-0472">Membrane</keyword>
<keyword evidence="1" id="KW-1133">Transmembrane helix</keyword>
<keyword evidence="3" id="KW-1185">Reference proteome</keyword>
<evidence type="ECO:0000313" key="3">
    <source>
        <dbReference type="Proteomes" id="UP001651880"/>
    </source>
</evidence>
<reference evidence="2 3" key="1">
    <citation type="submission" date="2021-10" db="EMBL/GenBank/DDBJ databases">
        <title>Lutispora strain m25 sp. nov., a thermophilic, non-spore-forming bacterium isolated from a lab-scale methanogenic bioreactor digesting anaerobic sludge.</title>
        <authorList>
            <person name="El Houari A."/>
            <person name="Mcdonald J."/>
        </authorList>
    </citation>
    <scope>NUCLEOTIDE SEQUENCE [LARGE SCALE GENOMIC DNA]</scope>
    <source>
        <strain evidence="3">m25</strain>
    </source>
</reference>
<organism evidence="2 3">
    <name type="scientific">Lutispora saccharofermentans</name>
    <dbReference type="NCBI Taxonomy" id="3024236"/>
    <lineage>
        <taxon>Bacteria</taxon>
        <taxon>Bacillati</taxon>
        <taxon>Bacillota</taxon>
        <taxon>Clostridia</taxon>
        <taxon>Lutisporales</taxon>
        <taxon>Lutisporaceae</taxon>
        <taxon>Lutispora</taxon>
    </lineage>
</organism>
<comment type="caution">
    <text evidence="2">The sequence shown here is derived from an EMBL/GenBank/DDBJ whole genome shotgun (WGS) entry which is preliminary data.</text>
</comment>
<name>A0ABT1NJ67_9FIRM</name>
<sequence>MKAYNQYMDNISVSDTLHHRLISHTANARPARRPAMIRRYATAFACLAVILLGAVAIPQLMQSNTPGNTPSVSQPGVSAPLPGEAGKYALIFNKADSLRSADSAYISGHFWQELTSDELKKVFPGLTDTYAVTATANFQGDGTLLNIEANAVSVNGCASYIQAAPGKVLLDYVLNGRVKISDVLGTAVTAGYFETKPNSKGQRNIIYFASFKIANLDYYVELGGAETKKEELQKEISGLIGLLIKGGAADLSAFDNPTIPELREDALDLNEARADADFGPYMPASMPSGFAFESAMRFINQKQNYLSALWVKGMGSIHWRISALGEDDKARITSVTDRQNYDLSLYRIPRADSVPDGLREMVNDPIFHSEDLTLDVVRTRTYEVSDAGDEPGCRMRFGVLYGDTLVEINVKGATSEEMFQILQQIKK</sequence>
<dbReference type="Proteomes" id="UP001651880">
    <property type="component" value="Unassembled WGS sequence"/>
</dbReference>
<proteinExistence type="predicted"/>
<feature type="transmembrane region" description="Helical" evidence="1">
    <location>
        <begin position="40"/>
        <end position="61"/>
    </location>
</feature>
<keyword evidence="1" id="KW-0812">Transmembrane</keyword>
<accession>A0ABT1NJ67</accession>
<evidence type="ECO:0000313" key="2">
    <source>
        <dbReference type="EMBL" id="MCQ1531325.1"/>
    </source>
</evidence>
<dbReference type="EMBL" id="JAJEKE010000021">
    <property type="protein sequence ID" value="MCQ1531325.1"/>
    <property type="molecule type" value="Genomic_DNA"/>
</dbReference>